<dbReference type="PROSITE" id="PS01209">
    <property type="entry name" value="LDLRA_1"/>
    <property type="match status" value="1"/>
</dbReference>
<dbReference type="InterPro" id="IPR036055">
    <property type="entry name" value="LDL_receptor-like_sf"/>
</dbReference>
<dbReference type="Gene3D" id="4.10.400.10">
    <property type="entry name" value="Low-density Lipoprotein Receptor"/>
    <property type="match status" value="1"/>
</dbReference>
<dbReference type="AlphaFoldDB" id="A0A914XM68"/>
<evidence type="ECO:0000313" key="5">
    <source>
        <dbReference type="WBParaSite" id="PSAMB.scaffold8982size5512.g32034.t1"/>
    </source>
</evidence>
<keyword evidence="4" id="KW-1185">Reference proteome</keyword>
<evidence type="ECO:0000256" key="2">
    <source>
        <dbReference type="PROSITE-ProRule" id="PRU00124"/>
    </source>
</evidence>
<dbReference type="WBParaSite" id="PSAMB.scaffold8982size5512.g32034.t1">
    <property type="protein sequence ID" value="PSAMB.scaffold8982size5512.g32034.t1"/>
    <property type="gene ID" value="PSAMB.scaffold8982size5512.g32034"/>
</dbReference>
<dbReference type="InterPro" id="IPR002172">
    <property type="entry name" value="LDrepeatLR_classA_rpt"/>
</dbReference>
<feature type="chain" id="PRO_5037620457" evidence="3">
    <location>
        <begin position="22"/>
        <end position="97"/>
    </location>
</feature>
<feature type="disulfide bond" evidence="2">
    <location>
        <begin position="51"/>
        <end position="69"/>
    </location>
</feature>
<dbReference type="Pfam" id="PF00057">
    <property type="entry name" value="Ldl_recept_a"/>
    <property type="match status" value="1"/>
</dbReference>
<sequence length="97" mass="10797">MSIALFWCVLIVVSQPQAVHGRKVESVRRRASEVDEVISTDVPCPEQMFQCNDGRCIPSLWTCDNDRDCAGGEDESDEQCSEFSVSFIQGEVRSPIA</sequence>
<feature type="disulfide bond" evidence="2">
    <location>
        <begin position="44"/>
        <end position="56"/>
    </location>
</feature>
<organism evidence="4 5">
    <name type="scientific">Plectus sambesii</name>
    <dbReference type="NCBI Taxonomy" id="2011161"/>
    <lineage>
        <taxon>Eukaryota</taxon>
        <taxon>Metazoa</taxon>
        <taxon>Ecdysozoa</taxon>
        <taxon>Nematoda</taxon>
        <taxon>Chromadorea</taxon>
        <taxon>Plectida</taxon>
        <taxon>Plectina</taxon>
        <taxon>Plectoidea</taxon>
        <taxon>Plectidae</taxon>
        <taxon>Plectus</taxon>
    </lineage>
</organism>
<protein>
    <submittedName>
        <fullName evidence="5">Uncharacterized protein</fullName>
    </submittedName>
</protein>
<dbReference type="SUPFAM" id="SSF57424">
    <property type="entry name" value="LDL receptor-like module"/>
    <property type="match status" value="1"/>
</dbReference>
<proteinExistence type="predicted"/>
<evidence type="ECO:0000256" key="1">
    <source>
        <dbReference type="ARBA" id="ARBA00023157"/>
    </source>
</evidence>
<reference evidence="5" key="1">
    <citation type="submission" date="2022-11" db="UniProtKB">
        <authorList>
            <consortium name="WormBaseParasite"/>
        </authorList>
    </citation>
    <scope>IDENTIFICATION</scope>
</reference>
<feature type="signal peptide" evidence="3">
    <location>
        <begin position="1"/>
        <end position="21"/>
    </location>
</feature>
<comment type="caution">
    <text evidence="2">Lacks conserved residue(s) required for the propagation of feature annotation.</text>
</comment>
<evidence type="ECO:0000313" key="4">
    <source>
        <dbReference type="Proteomes" id="UP000887566"/>
    </source>
</evidence>
<dbReference type="PROSITE" id="PS50068">
    <property type="entry name" value="LDLRA_2"/>
    <property type="match status" value="1"/>
</dbReference>
<keyword evidence="3" id="KW-0732">Signal</keyword>
<accession>A0A914XM68</accession>
<keyword evidence="1 2" id="KW-1015">Disulfide bond</keyword>
<evidence type="ECO:0000256" key="3">
    <source>
        <dbReference type="SAM" id="SignalP"/>
    </source>
</evidence>
<dbReference type="FunFam" id="4.10.400.10:FF:000005">
    <property type="entry name" value="low-density lipoprotein receptor-related protein 1B"/>
    <property type="match status" value="1"/>
</dbReference>
<dbReference type="Proteomes" id="UP000887566">
    <property type="component" value="Unplaced"/>
</dbReference>
<dbReference type="CDD" id="cd00112">
    <property type="entry name" value="LDLa"/>
    <property type="match status" value="1"/>
</dbReference>
<dbReference type="InterPro" id="IPR023415">
    <property type="entry name" value="LDLR_class-A_CS"/>
</dbReference>
<name>A0A914XM68_9BILA</name>
<dbReference type="SMART" id="SM00192">
    <property type="entry name" value="LDLa"/>
    <property type="match status" value="1"/>
</dbReference>